<dbReference type="InterPro" id="IPR036390">
    <property type="entry name" value="WH_DNA-bd_sf"/>
</dbReference>
<keyword evidence="2" id="KW-0238">DNA-binding</keyword>
<dbReference type="AlphaFoldDB" id="X1M7S9"/>
<feature type="domain" description="HTH asnC-type" evidence="4">
    <location>
        <begin position="5"/>
        <end position="66"/>
    </location>
</feature>
<dbReference type="SMART" id="SM00344">
    <property type="entry name" value="HTH_ASNC"/>
    <property type="match status" value="1"/>
</dbReference>
<dbReference type="InterPro" id="IPR000485">
    <property type="entry name" value="AsnC-type_HTH_dom"/>
</dbReference>
<evidence type="ECO:0000259" key="4">
    <source>
        <dbReference type="PROSITE" id="PS50956"/>
    </source>
</evidence>
<dbReference type="PROSITE" id="PS50956">
    <property type="entry name" value="HTH_ASNC_2"/>
    <property type="match status" value="1"/>
</dbReference>
<dbReference type="Pfam" id="PF13404">
    <property type="entry name" value="HTH_AsnC-type"/>
    <property type="match status" value="1"/>
</dbReference>
<accession>X1M7S9</accession>
<dbReference type="InterPro" id="IPR036388">
    <property type="entry name" value="WH-like_DNA-bd_sf"/>
</dbReference>
<dbReference type="SUPFAM" id="SSF46785">
    <property type="entry name" value="Winged helix' DNA-binding domain"/>
    <property type="match status" value="1"/>
</dbReference>
<evidence type="ECO:0000256" key="1">
    <source>
        <dbReference type="ARBA" id="ARBA00023015"/>
    </source>
</evidence>
<reference evidence="5" key="1">
    <citation type="journal article" date="2014" name="Front. Microbiol.">
        <title>High frequency of phylogenetically diverse reductive dehalogenase-homologous genes in deep subseafloor sedimentary metagenomes.</title>
        <authorList>
            <person name="Kawai M."/>
            <person name="Futagami T."/>
            <person name="Toyoda A."/>
            <person name="Takaki Y."/>
            <person name="Nishi S."/>
            <person name="Hori S."/>
            <person name="Arai W."/>
            <person name="Tsubouchi T."/>
            <person name="Morono Y."/>
            <person name="Uchiyama I."/>
            <person name="Ito T."/>
            <person name="Fujiyama A."/>
            <person name="Inagaki F."/>
            <person name="Takami H."/>
        </authorList>
    </citation>
    <scope>NUCLEOTIDE SEQUENCE</scope>
    <source>
        <strain evidence="5">Expedition CK06-06</strain>
    </source>
</reference>
<proteinExistence type="predicted"/>
<sequence>MEFKLDKIDKKLISYLYHNYREPLTKIAKACKISRDQVEYRLEKYKNQGLIKKYATIFNYSLLGYNEFVVVWIKLNCSQEKKNFIKRELEEYRSCVTVLDVIGKFDLVIDFIFKDKFDFQK</sequence>
<keyword evidence="3" id="KW-0804">Transcription</keyword>
<dbReference type="Gene3D" id="1.10.10.10">
    <property type="entry name" value="Winged helix-like DNA-binding domain superfamily/Winged helix DNA-binding domain"/>
    <property type="match status" value="1"/>
</dbReference>
<dbReference type="InterPro" id="IPR019888">
    <property type="entry name" value="Tscrpt_reg_AsnC-like"/>
</dbReference>
<name>X1M7S9_9ZZZZ</name>
<dbReference type="InterPro" id="IPR050684">
    <property type="entry name" value="HTH-Siroheme_Decarb"/>
</dbReference>
<dbReference type="PANTHER" id="PTHR43413">
    <property type="entry name" value="TRANSCRIPTIONAL REGULATOR, ASNC FAMILY"/>
    <property type="match status" value="1"/>
</dbReference>
<dbReference type="GO" id="GO:0043565">
    <property type="term" value="F:sequence-specific DNA binding"/>
    <property type="evidence" value="ECO:0007669"/>
    <property type="project" value="InterPro"/>
</dbReference>
<protein>
    <recommendedName>
        <fullName evidence="4">HTH asnC-type domain-containing protein</fullName>
    </recommendedName>
</protein>
<keyword evidence="1" id="KW-0805">Transcription regulation</keyword>
<dbReference type="PANTHER" id="PTHR43413:SF6">
    <property type="entry name" value="REGULATORY PROTEIN ASNC"/>
    <property type="match status" value="1"/>
</dbReference>
<evidence type="ECO:0000256" key="2">
    <source>
        <dbReference type="ARBA" id="ARBA00023125"/>
    </source>
</evidence>
<evidence type="ECO:0000256" key="3">
    <source>
        <dbReference type="ARBA" id="ARBA00023163"/>
    </source>
</evidence>
<dbReference type="EMBL" id="BARV01012167">
    <property type="protein sequence ID" value="GAI02419.1"/>
    <property type="molecule type" value="Genomic_DNA"/>
</dbReference>
<evidence type="ECO:0000313" key="5">
    <source>
        <dbReference type="EMBL" id="GAI02419.1"/>
    </source>
</evidence>
<organism evidence="5">
    <name type="scientific">marine sediment metagenome</name>
    <dbReference type="NCBI Taxonomy" id="412755"/>
    <lineage>
        <taxon>unclassified sequences</taxon>
        <taxon>metagenomes</taxon>
        <taxon>ecological metagenomes</taxon>
    </lineage>
</organism>
<feature type="non-terminal residue" evidence="5">
    <location>
        <position position="121"/>
    </location>
</feature>
<gene>
    <name evidence="5" type="ORF">S06H3_22674</name>
</gene>
<comment type="caution">
    <text evidence="5">The sequence shown here is derived from an EMBL/GenBank/DDBJ whole genome shotgun (WGS) entry which is preliminary data.</text>
</comment>